<evidence type="ECO:0000313" key="7">
    <source>
        <dbReference type="Proteomes" id="UP001408789"/>
    </source>
</evidence>
<evidence type="ECO:0000256" key="3">
    <source>
        <dbReference type="ARBA" id="ARBA00022837"/>
    </source>
</evidence>
<evidence type="ECO:0000259" key="5">
    <source>
        <dbReference type="PROSITE" id="PS50222"/>
    </source>
</evidence>
<reference evidence="6 7" key="1">
    <citation type="submission" date="2024-04" db="EMBL/GenBank/DDBJ databases">
        <title>The reference genome of an endangered Asteraceae, Deinandra increscens subsp. villosa, native to the Central Coast of California.</title>
        <authorList>
            <person name="Guilliams M."/>
            <person name="Hasenstab-Lehman K."/>
            <person name="Meyer R."/>
            <person name="Mcevoy S."/>
        </authorList>
    </citation>
    <scope>NUCLEOTIDE SEQUENCE [LARGE SCALE GENOMIC DNA]</scope>
    <source>
        <tissue evidence="6">Leaf</tissue>
    </source>
</reference>
<dbReference type="PROSITE" id="PS50222">
    <property type="entry name" value="EF_HAND_2"/>
    <property type="match status" value="3"/>
</dbReference>
<name>A0AAP0D3D1_9ASTR</name>
<feature type="domain" description="EF-hand" evidence="5">
    <location>
        <begin position="154"/>
        <end position="184"/>
    </location>
</feature>
<keyword evidence="3" id="KW-0106">Calcium</keyword>
<dbReference type="InterPro" id="IPR018247">
    <property type="entry name" value="EF_Hand_1_Ca_BS"/>
</dbReference>
<evidence type="ECO:0000256" key="2">
    <source>
        <dbReference type="ARBA" id="ARBA00022737"/>
    </source>
</evidence>
<dbReference type="PANTHER" id="PTHR10891">
    <property type="entry name" value="EF-HAND CALCIUM-BINDING DOMAIN CONTAINING PROTEIN"/>
    <property type="match status" value="1"/>
</dbReference>
<feature type="compositionally biased region" description="Low complexity" evidence="4">
    <location>
        <begin position="33"/>
        <end position="43"/>
    </location>
</feature>
<organism evidence="6 7">
    <name type="scientific">Deinandra increscens subsp. villosa</name>
    <dbReference type="NCBI Taxonomy" id="3103831"/>
    <lineage>
        <taxon>Eukaryota</taxon>
        <taxon>Viridiplantae</taxon>
        <taxon>Streptophyta</taxon>
        <taxon>Embryophyta</taxon>
        <taxon>Tracheophyta</taxon>
        <taxon>Spermatophyta</taxon>
        <taxon>Magnoliopsida</taxon>
        <taxon>eudicotyledons</taxon>
        <taxon>Gunneridae</taxon>
        <taxon>Pentapetalae</taxon>
        <taxon>asterids</taxon>
        <taxon>campanulids</taxon>
        <taxon>Asterales</taxon>
        <taxon>Asteraceae</taxon>
        <taxon>Asteroideae</taxon>
        <taxon>Heliantheae alliance</taxon>
        <taxon>Madieae</taxon>
        <taxon>Madiinae</taxon>
        <taxon>Deinandra</taxon>
    </lineage>
</organism>
<feature type="region of interest" description="Disordered" evidence="4">
    <location>
        <begin position="1"/>
        <end position="50"/>
    </location>
</feature>
<comment type="caution">
    <text evidence="6">The sequence shown here is derived from an EMBL/GenBank/DDBJ whole genome shotgun (WGS) entry which is preliminary data.</text>
</comment>
<protein>
    <recommendedName>
        <fullName evidence="5">EF-hand domain-containing protein</fullName>
    </recommendedName>
</protein>
<dbReference type="SUPFAM" id="SSF47473">
    <property type="entry name" value="EF-hand"/>
    <property type="match status" value="1"/>
</dbReference>
<dbReference type="Pfam" id="PF13833">
    <property type="entry name" value="EF-hand_8"/>
    <property type="match status" value="1"/>
</dbReference>
<sequence length="184" mass="19951">MNSGESSTITTGSSSLGRIFRQLLSPGRKSKSPKSPSMTTSFSGPVSPCSDDIDHQVFNYFDENGDGRISASELQSRLRKVGGEEVQLSDEEAEMAVRSSDADGDGVLGLEDFAKMMKEGEVEDLRGAFVMYSSGDVITAKSLRRMMGRLGQATTVKECKEMIGRFDGNGDGVLDFDEFRAMMS</sequence>
<dbReference type="SMART" id="SM00054">
    <property type="entry name" value="EFh"/>
    <property type="match status" value="3"/>
</dbReference>
<feature type="domain" description="EF-hand" evidence="5">
    <location>
        <begin position="88"/>
        <end position="123"/>
    </location>
</feature>
<keyword evidence="2" id="KW-0677">Repeat</keyword>
<feature type="compositionally biased region" description="Low complexity" evidence="4">
    <location>
        <begin position="1"/>
        <end position="17"/>
    </location>
</feature>
<dbReference type="InterPro" id="IPR002048">
    <property type="entry name" value="EF_hand_dom"/>
</dbReference>
<dbReference type="Proteomes" id="UP001408789">
    <property type="component" value="Unassembled WGS sequence"/>
</dbReference>
<keyword evidence="1" id="KW-0479">Metal-binding</keyword>
<gene>
    <name evidence="6" type="ORF">SSX86_017870</name>
</gene>
<evidence type="ECO:0000256" key="4">
    <source>
        <dbReference type="SAM" id="MobiDB-lite"/>
    </source>
</evidence>
<keyword evidence="7" id="KW-1185">Reference proteome</keyword>
<dbReference type="GO" id="GO:0005509">
    <property type="term" value="F:calcium ion binding"/>
    <property type="evidence" value="ECO:0007669"/>
    <property type="project" value="InterPro"/>
</dbReference>
<accession>A0AAP0D3D1</accession>
<dbReference type="EMBL" id="JBCNJP010000018">
    <property type="protein sequence ID" value="KAK9063998.1"/>
    <property type="molecule type" value="Genomic_DNA"/>
</dbReference>
<dbReference type="Pfam" id="PF13499">
    <property type="entry name" value="EF-hand_7"/>
    <property type="match status" value="1"/>
</dbReference>
<proteinExistence type="predicted"/>
<dbReference type="Gene3D" id="1.10.238.10">
    <property type="entry name" value="EF-hand"/>
    <property type="match status" value="2"/>
</dbReference>
<evidence type="ECO:0000313" key="6">
    <source>
        <dbReference type="EMBL" id="KAK9063998.1"/>
    </source>
</evidence>
<feature type="domain" description="EF-hand" evidence="5">
    <location>
        <begin position="49"/>
        <end position="84"/>
    </location>
</feature>
<dbReference type="PROSITE" id="PS00018">
    <property type="entry name" value="EF_HAND_1"/>
    <property type="match status" value="3"/>
</dbReference>
<dbReference type="InterPro" id="IPR039647">
    <property type="entry name" value="EF_hand_pair_protein_CML-like"/>
</dbReference>
<dbReference type="AlphaFoldDB" id="A0AAP0D3D1"/>
<evidence type="ECO:0000256" key="1">
    <source>
        <dbReference type="ARBA" id="ARBA00022723"/>
    </source>
</evidence>
<dbReference type="InterPro" id="IPR011992">
    <property type="entry name" value="EF-hand-dom_pair"/>
</dbReference>